<dbReference type="AlphaFoldDB" id="A0A1D8ARR6"/>
<dbReference type="STRING" id="1838286.Verru16b_00632"/>
<dbReference type="KEGG" id="obg:Verru16b_00632"/>
<dbReference type="OrthoDB" id="196061at2"/>
<name>A0A1D8ARR6_9BACT</name>
<accession>A0A1D8ARR6</accession>
<evidence type="ECO:0000313" key="2">
    <source>
        <dbReference type="Proteomes" id="UP000095228"/>
    </source>
</evidence>
<reference evidence="1 2" key="1">
    <citation type="submission" date="2016-06" db="EMBL/GenBank/DDBJ databases">
        <title>Three novel species with peptidoglycan cell walls form the new genus Lacunisphaera gen. nov. in the family Opitutaceae of the verrucomicrobial subdivision 4.</title>
        <authorList>
            <person name="Rast P."/>
            <person name="Gloeckner I."/>
            <person name="Jogler M."/>
            <person name="Boedeker C."/>
            <person name="Jeske O."/>
            <person name="Wiegand S."/>
            <person name="Reinhardt R."/>
            <person name="Schumann P."/>
            <person name="Rohde M."/>
            <person name="Spring S."/>
            <person name="Gloeckner F.O."/>
            <person name="Jogler C."/>
        </authorList>
    </citation>
    <scope>NUCLEOTIDE SEQUENCE [LARGE SCALE GENOMIC DNA]</scope>
    <source>
        <strain evidence="1 2">IG16b</strain>
    </source>
</reference>
<dbReference type="EMBL" id="CP016094">
    <property type="protein sequence ID" value="AOS43583.1"/>
    <property type="molecule type" value="Genomic_DNA"/>
</dbReference>
<dbReference type="Proteomes" id="UP000095228">
    <property type="component" value="Chromosome"/>
</dbReference>
<dbReference type="RefSeq" id="WP_069960917.1">
    <property type="nucleotide sequence ID" value="NZ_CP016094.1"/>
</dbReference>
<organism evidence="1 2">
    <name type="scientific">Lacunisphaera limnophila</name>
    <dbReference type="NCBI Taxonomy" id="1838286"/>
    <lineage>
        <taxon>Bacteria</taxon>
        <taxon>Pseudomonadati</taxon>
        <taxon>Verrucomicrobiota</taxon>
        <taxon>Opitutia</taxon>
        <taxon>Opitutales</taxon>
        <taxon>Opitutaceae</taxon>
        <taxon>Lacunisphaera</taxon>
    </lineage>
</organism>
<sequence length="109" mass="11450">MIKLCDLAPTAAAKLPTVFPDKSGVGVHYVDAFIKPMNAALPDGTRVTCKRRGLKVTLKVGLAKKGDGLLRRLQVSPDPVVMLQACLAEAATAAGVQLQVTDTEILIAP</sequence>
<evidence type="ECO:0000313" key="1">
    <source>
        <dbReference type="EMBL" id="AOS43583.1"/>
    </source>
</evidence>
<proteinExistence type="predicted"/>
<gene>
    <name evidence="1" type="ORF">Verru16b_00632</name>
</gene>
<keyword evidence="2" id="KW-1185">Reference proteome</keyword>
<protein>
    <submittedName>
        <fullName evidence="1">Uncharacterized protein</fullName>
    </submittedName>
</protein>